<sequence length="174" mass="19779">MKKIGLLSDTHGTLSKRVIRFFENVDEIWHAGDIGTVELADELSAIKPLKAVYGNIDDHMLRTMFPEDLRFSCEGVDILMTHIGGYPGRYEARIRKRLYSNPPQLFISGHSHILKVIYDKKIKCLHINPGAAGNKGFHKVCTAVRFVVNGDQVKDLEVLEFERTKFNSLNSQCY</sequence>
<name>A0A1I2K634_9BACT</name>
<feature type="domain" description="Calcineurin-like phosphoesterase" evidence="3">
    <location>
        <begin position="3"/>
        <end position="146"/>
    </location>
</feature>
<dbReference type="STRING" id="655355.SAMN05216283_110109"/>
<dbReference type="Pfam" id="PF12850">
    <property type="entry name" value="Metallophos_2"/>
    <property type="match status" value="1"/>
</dbReference>
<dbReference type="GO" id="GO:0046872">
    <property type="term" value="F:metal ion binding"/>
    <property type="evidence" value="ECO:0007669"/>
    <property type="project" value="UniProtKB-KW"/>
</dbReference>
<dbReference type="RefSeq" id="WP_093920972.1">
    <property type="nucleotide sequence ID" value="NZ_FONW01000010.1"/>
</dbReference>
<dbReference type="GO" id="GO:0016787">
    <property type="term" value="F:hydrolase activity"/>
    <property type="evidence" value="ECO:0007669"/>
    <property type="project" value="UniProtKB-UniRule"/>
</dbReference>
<evidence type="ECO:0000259" key="3">
    <source>
        <dbReference type="Pfam" id="PF12850"/>
    </source>
</evidence>
<accession>A0A1I2K634</accession>
<evidence type="ECO:0000256" key="1">
    <source>
        <dbReference type="ARBA" id="ARBA00008950"/>
    </source>
</evidence>
<dbReference type="NCBIfam" id="TIGR00040">
    <property type="entry name" value="yfcE"/>
    <property type="match status" value="1"/>
</dbReference>
<dbReference type="Proteomes" id="UP000198964">
    <property type="component" value="Unassembled WGS sequence"/>
</dbReference>
<dbReference type="InterPro" id="IPR029052">
    <property type="entry name" value="Metallo-depent_PP-like"/>
</dbReference>
<comment type="cofactor">
    <cofactor evidence="2">
        <name>a divalent metal cation</name>
        <dbReference type="ChEBI" id="CHEBI:60240"/>
    </cofactor>
</comment>
<comment type="similarity">
    <text evidence="1 2">Belongs to the metallophosphoesterase superfamily. YfcE family.</text>
</comment>
<dbReference type="AlphaFoldDB" id="A0A1I2K634"/>
<evidence type="ECO:0000313" key="4">
    <source>
        <dbReference type="EMBL" id="SFF60376.1"/>
    </source>
</evidence>
<reference evidence="4 5" key="1">
    <citation type="submission" date="2016-10" db="EMBL/GenBank/DDBJ databases">
        <authorList>
            <person name="de Groot N.N."/>
        </authorList>
    </citation>
    <scope>NUCLEOTIDE SEQUENCE [LARGE SCALE GENOMIC DNA]</scope>
    <source>
        <strain evidence="4 5">CGMCC 1.9156</strain>
    </source>
</reference>
<dbReference type="Gene3D" id="3.60.21.10">
    <property type="match status" value="1"/>
</dbReference>
<gene>
    <name evidence="4" type="ORF">SAMN05216283_110109</name>
</gene>
<protein>
    <recommendedName>
        <fullName evidence="2">Phosphoesterase</fullName>
        <ecNumber evidence="2">3.1.4.-</ecNumber>
    </recommendedName>
</protein>
<evidence type="ECO:0000256" key="2">
    <source>
        <dbReference type="RuleBase" id="RU362039"/>
    </source>
</evidence>
<evidence type="ECO:0000313" key="5">
    <source>
        <dbReference type="Proteomes" id="UP000198964"/>
    </source>
</evidence>
<dbReference type="SUPFAM" id="SSF56300">
    <property type="entry name" value="Metallo-dependent phosphatases"/>
    <property type="match status" value="1"/>
</dbReference>
<proteinExistence type="inferred from homology"/>
<dbReference type="InterPro" id="IPR000979">
    <property type="entry name" value="Phosphodiesterase_MJ0936/Vps29"/>
</dbReference>
<keyword evidence="5" id="KW-1185">Reference proteome</keyword>
<keyword evidence="2" id="KW-0479">Metal-binding</keyword>
<dbReference type="InterPro" id="IPR024654">
    <property type="entry name" value="Calcineurin-like_PHP_lpxH"/>
</dbReference>
<dbReference type="EMBL" id="FONW01000010">
    <property type="protein sequence ID" value="SFF60376.1"/>
    <property type="molecule type" value="Genomic_DNA"/>
</dbReference>
<organism evidence="4 5">
    <name type="scientific">Sunxiuqinia elliptica</name>
    <dbReference type="NCBI Taxonomy" id="655355"/>
    <lineage>
        <taxon>Bacteria</taxon>
        <taxon>Pseudomonadati</taxon>
        <taxon>Bacteroidota</taxon>
        <taxon>Bacteroidia</taxon>
        <taxon>Marinilabiliales</taxon>
        <taxon>Prolixibacteraceae</taxon>
        <taxon>Sunxiuqinia</taxon>
    </lineage>
</organism>
<dbReference type="EC" id="3.1.4.-" evidence="2"/>